<dbReference type="AlphaFoldDB" id="A0A165CSE2"/>
<reference evidence="2 3" key="1">
    <citation type="journal article" date="2016" name="Mol. Biol. Evol.">
        <title>Comparative Genomics of Early-Diverging Mushroom-Forming Fungi Provides Insights into the Origins of Lignocellulose Decay Capabilities.</title>
        <authorList>
            <person name="Nagy L.G."/>
            <person name="Riley R."/>
            <person name="Tritt A."/>
            <person name="Adam C."/>
            <person name="Daum C."/>
            <person name="Floudas D."/>
            <person name="Sun H."/>
            <person name="Yadav J.S."/>
            <person name="Pangilinan J."/>
            <person name="Larsson K.H."/>
            <person name="Matsuura K."/>
            <person name="Barry K."/>
            <person name="Labutti K."/>
            <person name="Kuo R."/>
            <person name="Ohm R.A."/>
            <person name="Bhattacharya S.S."/>
            <person name="Shirouzu T."/>
            <person name="Yoshinaga Y."/>
            <person name="Martin F.M."/>
            <person name="Grigoriev I.V."/>
            <person name="Hibbett D.S."/>
        </authorList>
    </citation>
    <scope>NUCLEOTIDE SEQUENCE [LARGE SCALE GENOMIC DNA]</scope>
    <source>
        <strain evidence="2 3">HHB12029</strain>
    </source>
</reference>
<accession>A0A165CSE2</accession>
<dbReference type="InParanoid" id="A0A165CSE2"/>
<evidence type="ECO:0000256" key="1">
    <source>
        <dbReference type="SAM" id="MobiDB-lite"/>
    </source>
</evidence>
<feature type="compositionally biased region" description="Basic and acidic residues" evidence="1">
    <location>
        <begin position="143"/>
        <end position="161"/>
    </location>
</feature>
<evidence type="ECO:0000313" key="3">
    <source>
        <dbReference type="Proteomes" id="UP000077266"/>
    </source>
</evidence>
<dbReference type="EMBL" id="KV426293">
    <property type="protein sequence ID" value="KZV83021.1"/>
    <property type="molecule type" value="Genomic_DNA"/>
</dbReference>
<protein>
    <submittedName>
        <fullName evidence="2">Uncharacterized protein</fullName>
    </submittedName>
</protein>
<feature type="region of interest" description="Disordered" evidence="1">
    <location>
        <begin position="136"/>
        <end position="192"/>
    </location>
</feature>
<gene>
    <name evidence="2" type="ORF">EXIGLDRAFT_330217</name>
</gene>
<organism evidence="2 3">
    <name type="scientific">Exidia glandulosa HHB12029</name>
    <dbReference type="NCBI Taxonomy" id="1314781"/>
    <lineage>
        <taxon>Eukaryota</taxon>
        <taxon>Fungi</taxon>
        <taxon>Dikarya</taxon>
        <taxon>Basidiomycota</taxon>
        <taxon>Agaricomycotina</taxon>
        <taxon>Agaricomycetes</taxon>
        <taxon>Auriculariales</taxon>
        <taxon>Exidiaceae</taxon>
        <taxon>Exidia</taxon>
    </lineage>
</organism>
<feature type="region of interest" description="Disordered" evidence="1">
    <location>
        <begin position="52"/>
        <end position="71"/>
    </location>
</feature>
<sequence length="192" mass="20823">MSVAESMRSRVWEHCALRRSNAPAATASRDSRCNARRRPSCSVLSQSFGITGTLSSAGQPRARPSRWQPNANQRYAAQPEPRFSLTRTTGQARLTPGRQSTAYAVSIAREPRAVAHSSAPDRNASATCVTAEAPVDGTARSRTQTDLHHPEHPRRACDGPTRHVQHGQAEETGNGEDEGIVQGARDVYVGRD</sequence>
<dbReference type="Proteomes" id="UP000077266">
    <property type="component" value="Unassembled WGS sequence"/>
</dbReference>
<name>A0A165CSE2_EXIGL</name>
<evidence type="ECO:0000313" key="2">
    <source>
        <dbReference type="EMBL" id="KZV83021.1"/>
    </source>
</evidence>
<keyword evidence="3" id="KW-1185">Reference proteome</keyword>
<proteinExistence type="predicted"/>